<gene>
    <name evidence="1" type="ORF">QUC96_005545</name>
</gene>
<evidence type="ECO:0000313" key="2">
    <source>
        <dbReference type="Proteomes" id="UP001234913"/>
    </source>
</evidence>
<name>A0ACD5FQ45_STAHY</name>
<reference evidence="1" key="1">
    <citation type="submission" date="2024-09" db="EMBL/GenBank/DDBJ databases">
        <authorList>
            <person name="Gagne-Thivierge C."/>
        </authorList>
    </citation>
    <scope>NUCLEOTIDE SEQUENCE</scope>
    <source>
        <strain evidence="1">SC310</strain>
    </source>
</reference>
<keyword evidence="2" id="KW-1185">Reference proteome</keyword>
<proteinExistence type="predicted"/>
<sequence length="79" mass="8288">MSNTKAQYFLGRFTIIAESNNQNGNMSYEEAGRKGGEASSTSSNNSSNNNSGNNNSGNDNSNNSNNSSNNNLSNSNSNA</sequence>
<dbReference type="EMBL" id="CP171742">
    <property type="protein sequence ID" value="XKR70288.1"/>
    <property type="molecule type" value="Genomic_DNA"/>
</dbReference>
<accession>A0ACD5FQ45</accession>
<evidence type="ECO:0000313" key="1">
    <source>
        <dbReference type="EMBL" id="XKR70288.1"/>
    </source>
</evidence>
<protein>
    <submittedName>
        <fullName evidence="1">Uncharacterized protein</fullName>
    </submittedName>
</protein>
<organism evidence="1 2">
    <name type="scientific">Staphylococcus hyicus</name>
    <dbReference type="NCBI Taxonomy" id="1284"/>
    <lineage>
        <taxon>Bacteria</taxon>
        <taxon>Bacillati</taxon>
        <taxon>Bacillota</taxon>
        <taxon>Bacilli</taxon>
        <taxon>Bacillales</taxon>
        <taxon>Staphylococcaceae</taxon>
        <taxon>Staphylococcus</taxon>
    </lineage>
</organism>
<dbReference type="Proteomes" id="UP001234913">
    <property type="component" value="Chromosome"/>
</dbReference>